<accession>A0A699RQE5</accession>
<evidence type="ECO:0000313" key="2">
    <source>
        <dbReference type="EMBL" id="GFC88285.1"/>
    </source>
</evidence>
<protein>
    <submittedName>
        <fullName evidence="2">Uncharacterized protein</fullName>
    </submittedName>
</protein>
<dbReference type="AlphaFoldDB" id="A0A699RQE5"/>
<proteinExistence type="predicted"/>
<organism evidence="2">
    <name type="scientific">Tanacetum cinerariifolium</name>
    <name type="common">Dalmatian daisy</name>
    <name type="synonym">Chrysanthemum cinerariifolium</name>
    <dbReference type="NCBI Taxonomy" id="118510"/>
    <lineage>
        <taxon>Eukaryota</taxon>
        <taxon>Viridiplantae</taxon>
        <taxon>Streptophyta</taxon>
        <taxon>Embryophyta</taxon>
        <taxon>Tracheophyta</taxon>
        <taxon>Spermatophyta</taxon>
        <taxon>Magnoliopsida</taxon>
        <taxon>eudicotyledons</taxon>
        <taxon>Gunneridae</taxon>
        <taxon>Pentapetalae</taxon>
        <taxon>asterids</taxon>
        <taxon>campanulids</taxon>
        <taxon>Asterales</taxon>
        <taxon>Asteraceae</taxon>
        <taxon>Asteroideae</taxon>
        <taxon>Anthemideae</taxon>
        <taxon>Anthemidinae</taxon>
        <taxon>Tanacetum</taxon>
    </lineage>
</organism>
<feature type="non-terminal residue" evidence="2">
    <location>
        <position position="1"/>
    </location>
</feature>
<gene>
    <name evidence="2" type="ORF">Tci_860255</name>
</gene>
<feature type="region of interest" description="Disordered" evidence="1">
    <location>
        <begin position="1"/>
        <end position="20"/>
    </location>
</feature>
<sequence>KYDGSSSSGHAADAERTKVDKAVFDVENDARTLS</sequence>
<dbReference type="EMBL" id="BKCJ011114776">
    <property type="protein sequence ID" value="GFC88285.1"/>
    <property type="molecule type" value="Genomic_DNA"/>
</dbReference>
<reference evidence="2" key="1">
    <citation type="journal article" date="2019" name="Sci. Rep.">
        <title>Draft genome of Tanacetum cinerariifolium, the natural source of mosquito coil.</title>
        <authorList>
            <person name="Yamashiro T."/>
            <person name="Shiraishi A."/>
            <person name="Satake H."/>
            <person name="Nakayama K."/>
        </authorList>
    </citation>
    <scope>NUCLEOTIDE SEQUENCE</scope>
</reference>
<evidence type="ECO:0000256" key="1">
    <source>
        <dbReference type="SAM" id="MobiDB-lite"/>
    </source>
</evidence>
<comment type="caution">
    <text evidence="2">The sequence shown here is derived from an EMBL/GenBank/DDBJ whole genome shotgun (WGS) entry which is preliminary data.</text>
</comment>
<name>A0A699RQE5_TANCI</name>